<sequence>MNATIDAVRVAGTPDGPVPVVILAVEGETDVVPIFIGIEEARAIAHGMDAVDIGRPLTHDLTLDIVEELGSRVDHVVVSGLDEGTYLAELHLQTPRGEAVVDARPSDSLALASRTNAPIEVATEVFEEGRQAPEEFADLQDIREAFEQ</sequence>
<dbReference type="PANTHER" id="PTHR15160:SF1">
    <property type="entry name" value="VON HIPPEL-LINDAU DISEASE TUMOR SUPPRESSOR"/>
    <property type="match status" value="1"/>
</dbReference>
<keyword evidence="3" id="KW-1185">Reference proteome</keyword>
<organism evidence="2 3">
    <name type="scientific">Salinirubellus salinus</name>
    <dbReference type="NCBI Taxonomy" id="1364945"/>
    <lineage>
        <taxon>Archaea</taxon>
        <taxon>Methanobacteriati</taxon>
        <taxon>Methanobacteriota</taxon>
        <taxon>Stenosarchaea group</taxon>
        <taxon>Halobacteria</taxon>
        <taxon>Halobacteriales</taxon>
        <taxon>Natronomonadaceae</taxon>
        <taxon>Salinirubellus</taxon>
    </lineage>
</organism>
<dbReference type="InterPro" id="IPR003729">
    <property type="entry name" value="Bi_nuclease_dom"/>
</dbReference>
<dbReference type="GeneID" id="74944222"/>
<dbReference type="PANTHER" id="PTHR15160">
    <property type="entry name" value="VON HIPPEL-LINDAU PROTEIN"/>
    <property type="match status" value="1"/>
</dbReference>
<name>A0A9E7R1G0_9EURY</name>
<dbReference type="EMBL" id="CP104003">
    <property type="protein sequence ID" value="UWM53877.1"/>
    <property type="molecule type" value="Genomic_DNA"/>
</dbReference>
<dbReference type="Proteomes" id="UP001057580">
    <property type="component" value="Chromosome"/>
</dbReference>
<dbReference type="Pfam" id="PF02577">
    <property type="entry name" value="BFN_dom"/>
    <property type="match status" value="1"/>
</dbReference>
<evidence type="ECO:0000259" key="1">
    <source>
        <dbReference type="PROSITE" id="PS51658"/>
    </source>
</evidence>
<dbReference type="SUPFAM" id="SSF103256">
    <property type="entry name" value="Hypothetical protein TM0160"/>
    <property type="match status" value="1"/>
</dbReference>
<proteinExistence type="predicted"/>
<dbReference type="AlphaFoldDB" id="A0A9E7R1G0"/>
<evidence type="ECO:0000313" key="2">
    <source>
        <dbReference type="EMBL" id="UWM53877.1"/>
    </source>
</evidence>
<dbReference type="PROSITE" id="PS51658">
    <property type="entry name" value="BFN"/>
    <property type="match status" value="1"/>
</dbReference>
<accession>A0A9E7R1G0</accession>
<protein>
    <submittedName>
        <fullName evidence="2">Bifunctional nuclease family protein</fullName>
    </submittedName>
</protein>
<evidence type="ECO:0000313" key="3">
    <source>
        <dbReference type="Proteomes" id="UP001057580"/>
    </source>
</evidence>
<dbReference type="InterPro" id="IPR036104">
    <property type="entry name" value="BFN_sf"/>
</dbReference>
<reference evidence="2" key="1">
    <citation type="submission" date="2022-09" db="EMBL/GenBank/DDBJ databases">
        <title>Diverse halophilic archaea isolated from saline environments.</title>
        <authorList>
            <person name="Cui H.-L."/>
        </authorList>
    </citation>
    <scope>NUCLEOTIDE SEQUENCE</scope>
    <source>
        <strain evidence="2">ZS-35-S2</strain>
    </source>
</reference>
<dbReference type="Gene3D" id="3.10.690.10">
    <property type="entry name" value="Bifunctional nuclease domain"/>
    <property type="match status" value="1"/>
</dbReference>
<dbReference type="RefSeq" id="WP_260592871.1">
    <property type="nucleotide sequence ID" value="NZ_CP104003.1"/>
</dbReference>
<dbReference type="KEGG" id="ssai:N0B31_17330"/>
<feature type="domain" description="BFN" evidence="1">
    <location>
        <begin position="1"/>
        <end position="133"/>
    </location>
</feature>
<gene>
    <name evidence="2" type="ORF">N0B31_17330</name>
</gene>
<dbReference type="GO" id="GO:0004518">
    <property type="term" value="F:nuclease activity"/>
    <property type="evidence" value="ECO:0007669"/>
    <property type="project" value="InterPro"/>
</dbReference>